<evidence type="ECO:0000256" key="2">
    <source>
        <dbReference type="ARBA" id="ARBA00023027"/>
    </source>
</evidence>
<keyword evidence="5" id="KW-1185">Reference proteome</keyword>
<evidence type="ECO:0000313" key="5">
    <source>
        <dbReference type="Proteomes" id="UP001165685"/>
    </source>
</evidence>
<evidence type="ECO:0000313" key="4">
    <source>
        <dbReference type="EMBL" id="MDA2807248.1"/>
    </source>
</evidence>
<dbReference type="InterPro" id="IPR036291">
    <property type="entry name" value="NAD(P)-bd_dom_sf"/>
</dbReference>
<dbReference type="CDD" id="cd12166">
    <property type="entry name" value="2-Hacid_dh_7"/>
    <property type="match status" value="1"/>
</dbReference>
<proteinExistence type="predicted"/>
<dbReference type="SUPFAM" id="SSF52283">
    <property type="entry name" value="Formate/glycerate dehydrogenase catalytic domain-like"/>
    <property type="match status" value="1"/>
</dbReference>
<protein>
    <submittedName>
        <fullName evidence="4">2-hydroxyacid dehydrogenase</fullName>
    </submittedName>
</protein>
<dbReference type="InterPro" id="IPR029753">
    <property type="entry name" value="D-isomer_DH_CS"/>
</dbReference>
<dbReference type="Gene3D" id="3.40.50.720">
    <property type="entry name" value="NAD(P)-binding Rossmann-like Domain"/>
    <property type="match status" value="2"/>
</dbReference>
<dbReference type="RefSeq" id="WP_270679877.1">
    <property type="nucleotide sequence ID" value="NZ_JAQFWP010000050.1"/>
</dbReference>
<organism evidence="4 5">
    <name type="scientific">Nocardiopsis suaedae</name>
    <dbReference type="NCBI Taxonomy" id="3018444"/>
    <lineage>
        <taxon>Bacteria</taxon>
        <taxon>Bacillati</taxon>
        <taxon>Actinomycetota</taxon>
        <taxon>Actinomycetes</taxon>
        <taxon>Streptosporangiales</taxon>
        <taxon>Nocardiopsidaceae</taxon>
        <taxon>Nocardiopsis</taxon>
    </lineage>
</organism>
<dbReference type="PROSITE" id="PS00671">
    <property type="entry name" value="D_2_HYDROXYACID_DH_3"/>
    <property type="match status" value="1"/>
</dbReference>
<name>A0ABT4TRE3_9ACTN</name>
<keyword evidence="2" id="KW-0520">NAD</keyword>
<evidence type="ECO:0000256" key="1">
    <source>
        <dbReference type="ARBA" id="ARBA00023002"/>
    </source>
</evidence>
<dbReference type="InterPro" id="IPR006140">
    <property type="entry name" value="D-isomer_DH_NAD-bd"/>
</dbReference>
<dbReference type="Pfam" id="PF02826">
    <property type="entry name" value="2-Hacid_dh_C"/>
    <property type="match status" value="1"/>
</dbReference>
<dbReference type="Proteomes" id="UP001165685">
    <property type="component" value="Unassembled WGS sequence"/>
</dbReference>
<evidence type="ECO:0000259" key="3">
    <source>
        <dbReference type="Pfam" id="PF02826"/>
    </source>
</evidence>
<dbReference type="PANTHER" id="PTHR43333:SF1">
    <property type="entry name" value="D-ISOMER SPECIFIC 2-HYDROXYACID DEHYDROGENASE NAD-BINDING DOMAIN-CONTAINING PROTEIN"/>
    <property type="match status" value="1"/>
</dbReference>
<dbReference type="SUPFAM" id="SSF51735">
    <property type="entry name" value="NAD(P)-binding Rossmann-fold domains"/>
    <property type="match status" value="1"/>
</dbReference>
<dbReference type="PANTHER" id="PTHR43333">
    <property type="entry name" value="2-HACID_DH_C DOMAIN-CONTAINING PROTEIN"/>
    <property type="match status" value="1"/>
</dbReference>
<reference evidence="4" key="1">
    <citation type="submission" date="2023-01" db="EMBL/GenBank/DDBJ databases">
        <title>Draft genome sequence of Nocardiopsis sp. LSu2-4 isolated from halophytes.</title>
        <authorList>
            <person name="Duangmal K."/>
            <person name="Chantavorakit T."/>
        </authorList>
    </citation>
    <scope>NUCLEOTIDE SEQUENCE</scope>
    <source>
        <strain evidence="4">LSu2-4</strain>
    </source>
</reference>
<dbReference type="EMBL" id="JAQFWP010000050">
    <property type="protein sequence ID" value="MDA2807248.1"/>
    <property type="molecule type" value="Genomic_DNA"/>
</dbReference>
<sequence>MPDRVLVPWEENLSAVPEGFDGAVFDGQGEPEDLSDVVFYVMPYGRGQRVDLLPRMPRMRVCQLLTAGYENAVPHLPDGVLLCNARGLHDASTAEHALALILADRRDLPRWSADQRAQTWNPHYTRSLAGSRVLIVGHGSIGRALEARLAPNECDIVKVARTARPGQGVHGIEDLHALLPEADVVVLLTPLSEETRGLIGEKELGLMRDGALVVNVARGPVLDTAALLEQEGRIRAALDVTDPEPLPQDHPLWTAPNVFVTPHVAGGSDTFYPRARRFIDEQLRRWGNGEPLENVVLEG</sequence>
<feature type="domain" description="D-isomer specific 2-hydroxyacid dehydrogenase NAD-binding" evidence="3">
    <location>
        <begin position="98"/>
        <end position="265"/>
    </location>
</feature>
<gene>
    <name evidence="4" type="ORF">O4U47_22265</name>
</gene>
<keyword evidence="1" id="KW-0560">Oxidoreductase</keyword>
<accession>A0ABT4TRE3</accession>
<comment type="caution">
    <text evidence="4">The sequence shown here is derived from an EMBL/GenBank/DDBJ whole genome shotgun (WGS) entry which is preliminary data.</text>
</comment>